<dbReference type="AlphaFoldDB" id="A0A1B7MG93"/>
<evidence type="ECO:0000256" key="1">
    <source>
        <dbReference type="SAM" id="MobiDB-lite"/>
    </source>
</evidence>
<organism evidence="2 3">
    <name type="scientific">Rhizopogon vinicolor AM-OR11-026</name>
    <dbReference type="NCBI Taxonomy" id="1314800"/>
    <lineage>
        <taxon>Eukaryota</taxon>
        <taxon>Fungi</taxon>
        <taxon>Dikarya</taxon>
        <taxon>Basidiomycota</taxon>
        <taxon>Agaricomycotina</taxon>
        <taxon>Agaricomycetes</taxon>
        <taxon>Agaricomycetidae</taxon>
        <taxon>Boletales</taxon>
        <taxon>Suillineae</taxon>
        <taxon>Rhizopogonaceae</taxon>
        <taxon>Rhizopogon</taxon>
    </lineage>
</organism>
<dbReference type="InParanoid" id="A0A1B7MG93"/>
<proteinExistence type="predicted"/>
<sequence>MSATRTRKSTIMETDPLNSRDLSPTIGPNTRKTTRTPLTQTEIEAIPNPVTDHISAEKYLSKTLISQIDEPYTLTHLTSILLHITQISGNTPLPVITAIRVVAFIMKKHTACEIATAAAKQLMDTLSSHIVNNVIGAIAPHVANVLSTSESMTSTLEQDNRLYQSIKAEHDEKEGNTSIAVDCIEEAANNLFESIGNCQKALKTLSLSLDATQDRVNQLSTQLPTAPPQTQLPVNTKPSYSAVAAALLPPTVDQAVGRAAIRARQVLLDPKPGDNLFPPNTSNADIVKKLKEALSNARDESTPHGDIKAISTLKNGGIIVEMENENLATWLRHQENQRNS</sequence>
<keyword evidence="3" id="KW-1185">Reference proteome</keyword>
<accession>A0A1B7MG93</accession>
<evidence type="ECO:0000313" key="3">
    <source>
        <dbReference type="Proteomes" id="UP000092154"/>
    </source>
</evidence>
<dbReference type="OrthoDB" id="2688261at2759"/>
<feature type="compositionally biased region" description="Polar residues" evidence="1">
    <location>
        <begin position="9"/>
        <end position="28"/>
    </location>
</feature>
<name>A0A1B7MG93_9AGAM</name>
<dbReference type="Proteomes" id="UP000092154">
    <property type="component" value="Unassembled WGS sequence"/>
</dbReference>
<protein>
    <submittedName>
        <fullName evidence="2">Uncharacterized protein</fullName>
    </submittedName>
</protein>
<dbReference type="EMBL" id="KV449318">
    <property type="protein sequence ID" value="OAX31620.1"/>
    <property type="molecule type" value="Genomic_DNA"/>
</dbReference>
<evidence type="ECO:0000313" key="2">
    <source>
        <dbReference type="EMBL" id="OAX31620.1"/>
    </source>
</evidence>
<gene>
    <name evidence="2" type="ORF">K503DRAFT_811559</name>
</gene>
<reference evidence="2 3" key="1">
    <citation type="submission" date="2016-06" db="EMBL/GenBank/DDBJ databases">
        <title>Comparative genomics of the ectomycorrhizal sister species Rhizopogon vinicolor and Rhizopogon vesiculosus (Basidiomycota: Boletales) reveals a divergence of the mating type B locus.</title>
        <authorList>
            <consortium name="DOE Joint Genome Institute"/>
            <person name="Mujic A.B."/>
            <person name="Kuo A."/>
            <person name="Tritt A."/>
            <person name="Lipzen A."/>
            <person name="Chen C."/>
            <person name="Johnson J."/>
            <person name="Sharma A."/>
            <person name="Barry K."/>
            <person name="Grigoriev I.V."/>
            <person name="Spatafora J.W."/>
        </authorList>
    </citation>
    <scope>NUCLEOTIDE SEQUENCE [LARGE SCALE GENOMIC DNA]</scope>
    <source>
        <strain evidence="2 3">AM-OR11-026</strain>
    </source>
</reference>
<feature type="region of interest" description="Disordered" evidence="1">
    <location>
        <begin position="1"/>
        <end position="36"/>
    </location>
</feature>